<protein>
    <submittedName>
        <fullName evidence="1">Uncharacterized protein</fullName>
    </submittedName>
</protein>
<dbReference type="EMBL" id="FJUX01000112">
    <property type="protein sequence ID" value="CZT09184.1"/>
    <property type="molecule type" value="Genomic_DNA"/>
</dbReference>
<dbReference type="Proteomes" id="UP000178912">
    <property type="component" value="Unassembled WGS sequence"/>
</dbReference>
<dbReference type="AlphaFoldDB" id="A0A1E1LFJ5"/>
<gene>
    <name evidence="1" type="ORF">RAG0_14035</name>
</gene>
<accession>A0A1E1LFJ5</accession>
<sequence>MTAQNEGQMGQIKRLDMIGQETFRGSLSSKADFEGDSSSATCKPATTSNVKNISYDIIQNPKSKVTLDFGDFATSYNLTCPDLERARKIALSLHHSHVSDSLEKKDTWTPPFFHHLYPNR</sequence>
<name>A0A1E1LFJ5_9HELO</name>
<organism evidence="1 2">
    <name type="scientific">Rhynchosporium agropyri</name>
    <dbReference type="NCBI Taxonomy" id="914238"/>
    <lineage>
        <taxon>Eukaryota</taxon>
        <taxon>Fungi</taxon>
        <taxon>Dikarya</taxon>
        <taxon>Ascomycota</taxon>
        <taxon>Pezizomycotina</taxon>
        <taxon>Leotiomycetes</taxon>
        <taxon>Helotiales</taxon>
        <taxon>Ploettnerulaceae</taxon>
        <taxon>Rhynchosporium</taxon>
    </lineage>
</organism>
<reference evidence="2" key="1">
    <citation type="submission" date="2016-03" db="EMBL/GenBank/DDBJ databases">
        <authorList>
            <person name="Guldener U."/>
        </authorList>
    </citation>
    <scope>NUCLEOTIDE SEQUENCE [LARGE SCALE GENOMIC DNA]</scope>
    <source>
        <strain evidence="2">04CH-RAC-A.6.1</strain>
    </source>
</reference>
<evidence type="ECO:0000313" key="1">
    <source>
        <dbReference type="EMBL" id="CZT09184.1"/>
    </source>
</evidence>
<keyword evidence="2" id="KW-1185">Reference proteome</keyword>
<evidence type="ECO:0000313" key="2">
    <source>
        <dbReference type="Proteomes" id="UP000178912"/>
    </source>
</evidence>
<proteinExistence type="predicted"/>